<dbReference type="GO" id="GO:0005524">
    <property type="term" value="F:ATP binding"/>
    <property type="evidence" value="ECO:0007669"/>
    <property type="project" value="UniProtKB-KW"/>
</dbReference>
<dbReference type="EC" id="6.3.2.2" evidence="4"/>
<dbReference type="InterPro" id="IPR006336">
    <property type="entry name" value="GCS2"/>
</dbReference>
<keyword evidence="3 4" id="KW-0067">ATP-binding</keyword>
<keyword evidence="1 4" id="KW-0436">Ligase</keyword>
<dbReference type="HAMAP" id="MF_01609">
    <property type="entry name" value="Glu_cys_ligase_2"/>
    <property type="match status" value="1"/>
</dbReference>
<evidence type="ECO:0000256" key="2">
    <source>
        <dbReference type="ARBA" id="ARBA00022741"/>
    </source>
</evidence>
<evidence type="ECO:0000256" key="4">
    <source>
        <dbReference type="HAMAP-Rule" id="MF_01609"/>
    </source>
</evidence>
<comment type="catalytic activity">
    <reaction evidence="4">
        <text>L-cysteine + L-glutamate + ATP = gamma-L-glutamyl-L-cysteine + ADP + phosphate + H(+)</text>
        <dbReference type="Rhea" id="RHEA:13285"/>
        <dbReference type="ChEBI" id="CHEBI:15378"/>
        <dbReference type="ChEBI" id="CHEBI:29985"/>
        <dbReference type="ChEBI" id="CHEBI:30616"/>
        <dbReference type="ChEBI" id="CHEBI:35235"/>
        <dbReference type="ChEBI" id="CHEBI:43474"/>
        <dbReference type="ChEBI" id="CHEBI:58173"/>
        <dbReference type="ChEBI" id="CHEBI:456216"/>
        <dbReference type="EC" id="6.3.2.2"/>
    </reaction>
</comment>
<evidence type="ECO:0000313" key="6">
    <source>
        <dbReference type="Proteomes" id="UP000272010"/>
    </source>
</evidence>
<dbReference type="InterPro" id="IPR050141">
    <property type="entry name" value="GCL_type2/YbdK_subfam"/>
</dbReference>
<dbReference type="InterPro" id="IPR011793">
    <property type="entry name" value="YbdK"/>
</dbReference>
<name>A0A386UTP6_9RHOB</name>
<dbReference type="Gene3D" id="3.30.590.20">
    <property type="match status" value="1"/>
</dbReference>
<comment type="function">
    <text evidence="4">ATP-dependent carboxylate-amine ligase which exhibits weak glutamate--cysteine ligase activity.</text>
</comment>
<protein>
    <recommendedName>
        <fullName evidence="4">Putative glutamate--cysteine ligase 2</fullName>
        <ecNumber evidence="4">6.3.2.2</ecNumber>
    </recommendedName>
    <alternativeName>
        <fullName evidence="4">Gamma-glutamylcysteine synthetase 2</fullName>
        <shortName evidence="4">GCS 2</shortName>
        <shortName evidence="4">Gamma-GCS 2</shortName>
    </alternativeName>
</protein>
<sequence length="410" mass="45969">MISILLVSILSISRAERRGPPAGFPRDMQKGRPMDDDIPFSLGIEEEYLLVDAETGALASAPDALMAACKQDLKDQVSPEYLRCQIEIGTPVSANIAEARDHLARLRRSIADHAAEFGLAPISAGCHPAADWRDQVHTDKDRYNQLSQEMAGMARRMLICGMHVHVGIPDQALRIDLMNQMTYFLPHLLALSASSPFWQGQDSGMASYRTTVFGGYPRTGLPPQLTGWEEYDRVVGALIDLDIIEDSSKIWWDLRPSSKFPTLETRICDACPRLRDALTMAALIQATLRMLWRLARRNIRWRQYDNFLLAENRWRAARYGVTEGLIDFGHRTIRPQTEAAEEWLALISEDADALDSQPATARLRGILAEGNSTQRQRRVHAAALAAGASRDEALRAVVMHLIEEFRLDLD</sequence>
<dbReference type="PANTHER" id="PTHR36510">
    <property type="entry name" value="GLUTAMATE--CYSTEINE LIGASE 2-RELATED"/>
    <property type="match status" value="1"/>
</dbReference>
<evidence type="ECO:0000256" key="1">
    <source>
        <dbReference type="ARBA" id="ARBA00022598"/>
    </source>
</evidence>
<proteinExistence type="inferred from homology"/>
<gene>
    <name evidence="5" type="ORF">PY32053_04492</name>
</gene>
<dbReference type="Pfam" id="PF04107">
    <property type="entry name" value="GCS2"/>
    <property type="match status" value="1"/>
</dbReference>
<dbReference type="NCBIfam" id="TIGR02050">
    <property type="entry name" value="gshA_cyan_rel"/>
    <property type="match status" value="1"/>
</dbReference>
<evidence type="ECO:0000256" key="3">
    <source>
        <dbReference type="ARBA" id="ARBA00022840"/>
    </source>
</evidence>
<evidence type="ECO:0000313" key="5">
    <source>
        <dbReference type="EMBL" id="AYF03991.1"/>
    </source>
</evidence>
<accession>A0A386UTP6</accession>
<dbReference type="NCBIfam" id="NF010039">
    <property type="entry name" value="PRK13515.1"/>
    <property type="match status" value="1"/>
</dbReference>
<organism evidence="5 6">
    <name type="scientific">Paracoccus yeei</name>
    <dbReference type="NCBI Taxonomy" id="147645"/>
    <lineage>
        <taxon>Bacteria</taxon>
        <taxon>Pseudomonadati</taxon>
        <taxon>Pseudomonadota</taxon>
        <taxon>Alphaproteobacteria</taxon>
        <taxon>Rhodobacterales</taxon>
        <taxon>Paracoccaceae</taxon>
        <taxon>Paracoccus</taxon>
    </lineage>
</organism>
<keyword evidence="2 4" id="KW-0547">Nucleotide-binding</keyword>
<dbReference type="GO" id="GO:0042398">
    <property type="term" value="P:modified amino acid biosynthetic process"/>
    <property type="evidence" value="ECO:0007669"/>
    <property type="project" value="InterPro"/>
</dbReference>
<dbReference type="AlphaFoldDB" id="A0A386UTP6"/>
<dbReference type="EMBL" id="CP031082">
    <property type="protein sequence ID" value="AYF03991.1"/>
    <property type="molecule type" value="Genomic_DNA"/>
</dbReference>
<dbReference type="GO" id="GO:0004357">
    <property type="term" value="F:glutamate-cysteine ligase activity"/>
    <property type="evidence" value="ECO:0007669"/>
    <property type="project" value="UniProtKB-EC"/>
</dbReference>
<comment type="similarity">
    <text evidence="4">Belongs to the glutamate--cysteine ligase type 2 family. YbdK subfamily.</text>
</comment>
<dbReference type="Proteomes" id="UP000272010">
    <property type="component" value="Plasmid pYEE4"/>
</dbReference>
<dbReference type="SUPFAM" id="SSF55931">
    <property type="entry name" value="Glutamine synthetase/guanido kinase"/>
    <property type="match status" value="1"/>
</dbReference>
<reference evidence="6" key="1">
    <citation type="submission" date="2018-07" db="EMBL/GenBank/DDBJ databases">
        <title>Genome Structure of the Opportunistic Pathogen Paracoccus yeei (Alphaproteobacteria) and Identification of Putative Virulence Factors.</title>
        <authorList>
            <person name="Lasek R."/>
            <person name="Szuplewska M."/>
            <person name="Mitura M."/>
            <person name="Decewicz P."/>
            <person name="Chmielowska C."/>
            <person name="Pawlot A."/>
            <person name="Sentkowska D."/>
            <person name="Czarnecki J."/>
            <person name="Bartosik D."/>
        </authorList>
    </citation>
    <scope>NUCLEOTIDE SEQUENCE [LARGE SCALE GENOMIC DNA]</scope>
    <source>
        <strain evidence="6">CCUG 32053</strain>
        <plasmid evidence="6">pyee4</plasmid>
    </source>
</reference>
<geneLocation type="plasmid" evidence="6">
    <name>pyee4</name>
</geneLocation>
<dbReference type="PANTHER" id="PTHR36510:SF1">
    <property type="entry name" value="GLUTAMATE--CYSTEINE LIGASE 2-RELATED"/>
    <property type="match status" value="1"/>
</dbReference>
<keyword evidence="5" id="KW-0614">Plasmid</keyword>
<dbReference type="InterPro" id="IPR014746">
    <property type="entry name" value="Gln_synth/guanido_kin_cat_dom"/>
</dbReference>